<organism evidence="1 2">
    <name type="scientific">Allacma fusca</name>
    <dbReference type="NCBI Taxonomy" id="39272"/>
    <lineage>
        <taxon>Eukaryota</taxon>
        <taxon>Metazoa</taxon>
        <taxon>Ecdysozoa</taxon>
        <taxon>Arthropoda</taxon>
        <taxon>Hexapoda</taxon>
        <taxon>Collembola</taxon>
        <taxon>Symphypleona</taxon>
        <taxon>Sminthuridae</taxon>
        <taxon>Allacma</taxon>
    </lineage>
</organism>
<dbReference type="OrthoDB" id="10052789at2759"/>
<gene>
    <name evidence="1" type="ORF">AFUS01_LOCUS41014</name>
</gene>
<reference evidence="1" key="1">
    <citation type="submission" date="2021-06" db="EMBL/GenBank/DDBJ databases">
        <authorList>
            <person name="Hodson N. C."/>
            <person name="Mongue J. A."/>
            <person name="Jaron S. K."/>
        </authorList>
    </citation>
    <scope>NUCLEOTIDE SEQUENCE</scope>
</reference>
<protein>
    <submittedName>
        <fullName evidence="1">Uncharacterized protein</fullName>
    </submittedName>
</protein>
<keyword evidence="2" id="KW-1185">Reference proteome</keyword>
<evidence type="ECO:0000313" key="1">
    <source>
        <dbReference type="EMBL" id="CAG7831261.1"/>
    </source>
</evidence>
<evidence type="ECO:0000313" key="2">
    <source>
        <dbReference type="Proteomes" id="UP000708208"/>
    </source>
</evidence>
<dbReference type="Proteomes" id="UP000708208">
    <property type="component" value="Unassembled WGS sequence"/>
</dbReference>
<comment type="caution">
    <text evidence="1">The sequence shown here is derived from an EMBL/GenBank/DDBJ whole genome shotgun (WGS) entry which is preliminary data.</text>
</comment>
<accession>A0A8J2LZR6</accession>
<sequence length="91" mass="10682">MKHDWVESAAQHTWFEDSKFGIVEIFELSYLFVHGHTRYKALAWETAIHHAATSMETVTDWVNYCRETCFAIVDESMKDDFQIGGPVKRRK</sequence>
<dbReference type="AlphaFoldDB" id="A0A8J2LZR6"/>
<proteinExistence type="predicted"/>
<dbReference type="EMBL" id="CAJVCH010559662">
    <property type="protein sequence ID" value="CAG7831261.1"/>
    <property type="molecule type" value="Genomic_DNA"/>
</dbReference>
<name>A0A8J2LZR6_9HEXA</name>